<evidence type="ECO:0000313" key="4">
    <source>
        <dbReference type="Proteomes" id="UP000275078"/>
    </source>
</evidence>
<sequence>MARIVEARRSVDRAARVRHRHLLKRNSLDRLRKKTSQLSLSEHSSDNESAYETASETAFSTISDADSDRPSTSSMKAMASSNLKSDIVSELPRELAFQVISTLSDTQKINFSSVCKSWNRLAEQWQEAHTQVIKKKYEPFLGKKELNWNSFKESVKKAALTPSANPSGIMETDNTAVQYHNTKNYVAWIDNADGDLWIGTLRKLATVEAGEGRIDELECVNIAELLDLEGADGEFQNQGTATIEQDNTHRIANIICIEDEYAMVVVAVGHVVTRYVSVDGLQHPVREKKRFIDGFFGIEIISQKLVWTRDRDGAIGPIPSPSMEEPDTYFVKDYVHGHSTEFMLYSDNLFLKATTSDSPRIFQLWHMDPINGEQTCIQKDLFSDPQFDFAKQPGLRYEPAYSTTDYRWNYRADNFDIKLLPFTNSDGKKEFAAITWSLDFTSRLFAPEHIKAVKDKLAEYNPADDEGNPIERPLIAEDGAYDLEVLATKLVKAGVVLYPNGQDMEAVIRNQQIIAAEHRAGRLPDPDFIHQAMGSLLMMELEDWDAPQPQARECSRTMMLIINTTTGELVDTIKLPNHQFRIAIEDIDETAMQNLAHRRNFGERAEILEYVNGTEGSYQRYPIGMQIYTRDFSDSPSTNSQHVTVDIVQYTGLHRICSVHYPSHSPFHTPESWTLTITHNPTGTFRSFIFTTLTNTLYKIFAFRLIMGLPSKFIINPSLNLALDNADLHNYMDQFIGFSAADLGLVNADDEDPHINPDATVGAILPADATEADIDAAFQAMYTGDQGAAFEDLFGGQISFQPPQDLNDMSREVIPDNMDVYAEILKFEAVEEYGFVKKDEEGREWEMKWMEVKERSPVFRPAEEGVRPRRVGWGMRFPGMTRADESEPMEVGEGGFKLGGVWVWN</sequence>
<dbReference type="PROSITE" id="PS50181">
    <property type="entry name" value="FBOX"/>
    <property type="match status" value="1"/>
</dbReference>
<dbReference type="EMBL" id="ML119794">
    <property type="protein sequence ID" value="RPA74308.1"/>
    <property type="molecule type" value="Genomic_DNA"/>
</dbReference>
<gene>
    <name evidence="3" type="ORF">BJ508DRAFT_366321</name>
</gene>
<evidence type="ECO:0000313" key="3">
    <source>
        <dbReference type="EMBL" id="RPA74308.1"/>
    </source>
</evidence>
<dbReference type="CDD" id="cd09917">
    <property type="entry name" value="F-box_SF"/>
    <property type="match status" value="1"/>
</dbReference>
<feature type="compositionally biased region" description="Polar residues" evidence="1">
    <location>
        <begin position="36"/>
        <end position="53"/>
    </location>
</feature>
<name>A0A3N4HP86_ASCIM</name>
<organism evidence="3 4">
    <name type="scientific">Ascobolus immersus RN42</name>
    <dbReference type="NCBI Taxonomy" id="1160509"/>
    <lineage>
        <taxon>Eukaryota</taxon>
        <taxon>Fungi</taxon>
        <taxon>Dikarya</taxon>
        <taxon>Ascomycota</taxon>
        <taxon>Pezizomycotina</taxon>
        <taxon>Pezizomycetes</taxon>
        <taxon>Pezizales</taxon>
        <taxon>Ascobolaceae</taxon>
        <taxon>Ascobolus</taxon>
    </lineage>
</organism>
<dbReference type="Proteomes" id="UP000275078">
    <property type="component" value="Unassembled WGS sequence"/>
</dbReference>
<evidence type="ECO:0000256" key="1">
    <source>
        <dbReference type="SAM" id="MobiDB-lite"/>
    </source>
</evidence>
<keyword evidence="4" id="KW-1185">Reference proteome</keyword>
<feature type="domain" description="F-box" evidence="2">
    <location>
        <begin position="85"/>
        <end position="136"/>
    </location>
</feature>
<protein>
    <recommendedName>
        <fullName evidence="2">F-box domain-containing protein</fullName>
    </recommendedName>
</protein>
<dbReference type="InterPro" id="IPR001810">
    <property type="entry name" value="F-box_dom"/>
</dbReference>
<dbReference type="InterPro" id="IPR036047">
    <property type="entry name" value="F-box-like_dom_sf"/>
</dbReference>
<dbReference type="Gene3D" id="1.20.1280.50">
    <property type="match status" value="1"/>
</dbReference>
<proteinExistence type="predicted"/>
<feature type="region of interest" description="Disordered" evidence="1">
    <location>
        <begin position="34"/>
        <end position="53"/>
    </location>
</feature>
<dbReference type="SUPFAM" id="SSF81383">
    <property type="entry name" value="F-box domain"/>
    <property type="match status" value="1"/>
</dbReference>
<reference evidence="3 4" key="1">
    <citation type="journal article" date="2018" name="Nat. Ecol. Evol.">
        <title>Pezizomycetes genomes reveal the molecular basis of ectomycorrhizal truffle lifestyle.</title>
        <authorList>
            <person name="Murat C."/>
            <person name="Payen T."/>
            <person name="Noel B."/>
            <person name="Kuo A."/>
            <person name="Morin E."/>
            <person name="Chen J."/>
            <person name="Kohler A."/>
            <person name="Krizsan K."/>
            <person name="Balestrini R."/>
            <person name="Da Silva C."/>
            <person name="Montanini B."/>
            <person name="Hainaut M."/>
            <person name="Levati E."/>
            <person name="Barry K.W."/>
            <person name="Belfiori B."/>
            <person name="Cichocki N."/>
            <person name="Clum A."/>
            <person name="Dockter R.B."/>
            <person name="Fauchery L."/>
            <person name="Guy J."/>
            <person name="Iotti M."/>
            <person name="Le Tacon F."/>
            <person name="Lindquist E.A."/>
            <person name="Lipzen A."/>
            <person name="Malagnac F."/>
            <person name="Mello A."/>
            <person name="Molinier V."/>
            <person name="Miyauchi S."/>
            <person name="Poulain J."/>
            <person name="Riccioni C."/>
            <person name="Rubini A."/>
            <person name="Sitrit Y."/>
            <person name="Splivallo R."/>
            <person name="Traeger S."/>
            <person name="Wang M."/>
            <person name="Zifcakova L."/>
            <person name="Wipf D."/>
            <person name="Zambonelli A."/>
            <person name="Paolocci F."/>
            <person name="Nowrousian M."/>
            <person name="Ottonello S."/>
            <person name="Baldrian P."/>
            <person name="Spatafora J.W."/>
            <person name="Henrissat B."/>
            <person name="Nagy L.G."/>
            <person name="Aury J.M."/>
            <person name="Wincker P."/>
            <person name="Grigoriev I.V."/>
            <person name="Bonfante P."/>
            <person name="Martin F.M."/>
        </authorList>
    </citation>
    <scope>NUCLEOTIDE SEQUENCE [LARGE SCALE GENOMIC DNA]</scope>
    <source>
        <strain evidence="3 4">RN42</strain>
    </source>
</reference>
<evidence type="ECO:0000259" key="2">
    <source>
        <dbReference type="PROSITE" id="PS50181"/>
    </source>
</evidence>
<dbReference type="Pfam" id="PF12937">
    <property type="entry name" value="F-box-like"/>
    <property type="match status" value="1"/>
</dbReference>
<dbReference type="AlphaFoldDB" id="A0A3N4HP86"/>
<accession>A0A3N4HP86</accession>